<keyword evidence="2" id="KW-0238">DNA-binding</keyword>
<feature type="domain" description="FAR1" evidence="1">
    <location>
        <begin position="24"/>
        <end position="111"/>
    </location>
</feature>
<reference evidence="2 4" key="2">
    <citation type="journal article" date="2014" name="BMC Genomics">
        <title>An improved genome release (version Mt4.0) for the model legume Medicago truncatula.</title>
        <authorList>
            <person name="Tang H."/>
            <person name="Krishnakumar V."/>
            <person name="Bidwell S."/>
            <person name="Rosen B."/>
            <person name="Chan A."/>
            <person name="Zhou S."/>
            <person name="Gentzbittel L."/>
            <person name="Childs K.L."/>
            <person name="Yandell M."/>
            <person name="Gundlach H."/>
            <person name="Mayer K.F."/>
            <person name="Schwartz D.C."/>
            <person name="Town C.D."/>
        </authorList>
    </citation>
    <scope>GENOME REANNOTATION</scope>
    <source>
        <strain evidence="2">A17</strain>
        <strain evidence="3 4">cv. Jemalong A17</strain>
    </source>
</reference>
<name>A0A072UAQ6_MEDTR</name>
<keyword evidence="4" id="KW-1185">Reference proteome</keyword>
<dbReference type="HOGENOM" id="CLU_126269_1_0_1"/>
<sequence length="121" mass="13928">MASSDVDCKPKIGMVFDSMEEVNKFWLAYSLCVGFGVRVRFANKKEDGSVSSCRLVCCKEGLKRKEKRYAYEGKYTRVDVRTNCPVRITLSRKNGKLVILDFEEEHNHDLQNSETTHMLLV</sequence>
<reference evidence="3" key="3">
    <citation type="submission" date="2015-04" db="UniProtKB">
        <authorList>
            <consortium name="EnsemblPlants"/>
        </authorList>
    </citation>
    <scope>IDENTIFICATION</scope>
    <source>
        <strain evidence="3">cv. Jemalong A17</strain>
    </source>
</reference>
<evidence type="ECO:0000313" key="3">
    <source>
        <dbReference type="EnsemblPlants" id="KEH22895"/>
    </source>
</evidence>
<dbReference type="STRING" id="3880.A0A072UAQ6"/>
<gene>
    <name evidence="2" type="ordered locus">MTR_7g061980</name>
</gene>
<dbReference type="EMBL" id="CM001223">
    <property type="protein sequence ID" value="KEH22895.1"/>
    <property type="molecule type" value="Genomic_DNA"/>
</dbReference>
<proteinExistence type="predicted"/>
<dbReference type="AlphaFoldDB" id="A0A072UAQ6"/>
<evidence type="ECO:0000259" key="1">
    <source>
        <dbReference type="Pfam" id="PF03101"/>
    </source>
</evidence>
<dbReference type="Pfam" id="PF03101">
    <property type="entry name" value="FAR1"/>
    <property type="match status" value="1"/>
</dbReference>
<dbReference type="PANTHER" id="PTHR46328">
    <property type="entry name" value="FAR-RED IMPAIRED RESPONSIVE (FAR1) FAMILY PROTEIN-RELATED"/>
    <property type="match status" value="1"/>
</dbReference>
<dbReference type="PaxDb" id="3880-AES75183"/>
<evidence type="ECO:0000313" key="2">
    <source>
        <dbReference type="EMBL" id="KEH22895.1"/>
    </source>
</evidence>
<dbReference type="Proteomes" id="UP000002051">
    <property type="component" value="Unassembled WGS sequence"/>
</dbReference>
<dbReference type="InterPro" id="IPR004330">
    <property type="entry name" value="FAR1_DNA_bnd_dom"/>
</dbReference>
<evidence type="ECO:0000313" key="4">
    <source>
        <dbReference type="Proteomes" id="UP000002051"/>
    </source>
</evidence>
<dbReference type="GO" id="GO:0003677">
    <property type="term" value="F:DNA binding"/>
    <property type="evidence" value="ECO:0007669"/>
    <property type="project" value="UniProtKB-KW"/>
</dbReference>
<organism evidence="2 4">
    <name type="scientific">Medicago truncatula</name>
    <name type="common">Barrel medic</name>
    <name type="synonym">Medicago tribuloides</name>
    <dbReference type="NCBI Taxonomy" id="3880"/>
    <lineage>
        <taxon>Eukaryota</taxon>
        <taxon>Viridiplantae</taxon>
        <taxon>Streptophyta</taxon>
        <taxon>Embryophyta</taxon>
        <taxon>Tracheophyta</taxon>
        <taxon>Spermatophyta</taxon>
        <taxon>Magnoliopsida</taxon>
        <taxon>eudicotyledons</taxon>
        <taxon>Gunneridae</taxon>
        <taxon>Pentapetalae</taxon>
        <taxon>rosids</taxon>
        <taxon>fabids</taxon>
        <taxon>Fabales</taxon>
        <taxon>Fabaceae</taxon>
        <taxon>Papilionoideae</taxon>
        <taxon>50 kb inversion clade</taxon>
        <taxon>NPAAA clade</taxon>
        <taxon>Hologalegina</taxon>
        <taxon>IRL clade</taxon>
        <taxon>Trifolieae</taxon>
        <taxon>Medicago</taxon>
    </lineage>
</organism>
<dbReference type="PANTHER" id="PTHR46328:SF34">
    <property type="entry name" value="PROTEIN FAR1-RELATED SEQUENCE 5-LIKE"/>
    <property type="match status" value="1"/>
</dbReference>
<dbReference type="eggNOG" id="ENOG502QSMI">
    <property type="taxonomic scope" value="Eukaryota"/>
</dbReference>
<reference evidence="2 4" key="1">
    <citation type="journal article" date="2011" name="Nature">
        <title>The Medicago genome provides insight into the evolution of rhizobial symbioses.</title>
        <authorList>
            <person name="Young N.D."/>
            <person name="Debelle F."/>
            <person name="Oldroyd G.E."/>
            <person name="Geurts R."/>
            <person name="Cannon S.B."/>
            <person name="Udvardi M.K."/>
            <person name="Benedito V.A."/>
            <person name="Mayer K.F."/>
            <person name="Gouzy J."/>
            <person name="Schoof H."/>
            <person name="Van de Peer Y."/>
            <person name="Proost S."/>
            <person name="Cook D.R."/>
            <person name="Meyers B.C."/>
            <person name="Spannagl M."/>
            <person name="Cheung F."/>
            <person name="De Mita S."/>
            <person name="Krishnakumar V."/>
            <person name="Gundlach H."/>
            <person name="Zhou S."/>
            <person name="Mudge J."/>
            <person name="Bharti A.K."/>
            <person name="Murray J.D."/>
            <person name="Naoumkina M.A."/>
            <person name="Rosen B."/>
            <person name="Silverstein K.A."/>
            <person name="Tang H."/>
            <person name="Rombauts S."/>
            <person name="Zhao P.X."/>
            <person name="Zhou P."/>
            <person name="Barbe V."/>
            <person name="Bardou P."/>
            <person name="Bechner M."/>
            <person name="Bellec A."/>
            <person name="Berger A."/>
            <person name="Berges H."/>
            <person name="Bidwell S."/>
            <person name="Bisseling T."/>
            <person name="Choisne N."/>
            <person name="Couloux A."/>
            <person name="Denny R."/>
            <person name="Deshpande S."/>
            <person name="Dai X."/>
            <person name="Doyle J.J."/>
            <person name="Dudez A.M."/>
            <person name="Farmer A.D."/>
            <person name="Fouteau S."/>
            <person name="Franken C."/>
            <person name="Gibelin C."/>
            <person name="Gish J."/>
            <person name="Goldstein S."/>
            <person name="Gonzalez A.J."/>
            <person name="Green P.J."/>
            <person name="Hallab A."/>
            <person name="Hartog M."/>
            <person name="Hua A."/>
            <person name="Humphray S.J."/>
            <person name="Jeong D.H."/>
            <person name="Jing Y."/>
            <person name="Jocker A."/>
            <person name="Kenton S.M."/>
            <person name="Kim D.J."/>
            <person name="Klee K."/>
            <person name="Lai H."/>
            <person name="Lang C."/>
            <person name="Lin S."/>
            <person name="Macmil S.L."/>
            <person name="Magdelenat G."/>
            <person name="Matthews L."/>
            <person name="McCorrison J."/>
            <person name="Monaghan E.L."/>
            <person name="Mun J.H."/>
            <person name="Najar F.Z."/>
            <person name="Nicholson C."/>
            <person name="Noirot C."/>
            <person name="O'Bleness M."/>
            <person name="Paule C.R."/>
            <person name="Poulain J."/>
            <person name="Prion F."/>
            <person name="Qin B."/>
            <person name="Qu C."/>
            <person name="Retzel E.F."/>
            <person name="Riddle C."/>
            <person name="Sallet E."/>
            <person name="Samain S."/>
            <person name="Samson N."/>
            <person name="Sanders I."/>
            <person name="Saurat O."/>
            <person name="Scarpelli C."/>
            <person name="Schiex T."/>
            <person name="Segurens B."/>
            <person name="Severin A.J."/>
            <person name="Sherrier D.J."/>
            <person name="Shi R."/>
            <person name="Sims S."/>
            <person name="Singer S.R."/>
            <person name="Sinharoy S."/>
            <person name="Sterck L."/>
            <person name="Viollet A."/>
            <person name="Wang B.B."/>
            <person name="Wang K."/>
            <person name="Wang M."/>
            <person name="Wang X."/>
            <person name="Warfsmann J."/>
            <person name="Weissenbach J."/>
            <person name="White D.D."/>
            <person name="White J.D."/>
            <person name="Wiley G.B."/>
            <person name="Wincker P."/>
            <person name="Xing Y."/>
            <person name="Yang L."/>
            <person name="Yao Z."/>
            <person name="Ying F."/>
            <person name="Zhai J."/>
            <person name="Zhou L."/>
            <person name="Zuber A."/>
            <person name="Denarie J."/>
            <person name="Dixon R.A."/>
            <person name="May G.D."/>
            <person name="Schwartz D.C."/>
            <person name="Rogers J."/>
            <person name="Quetier F."/>
            <person name="Town C.D."/>
            <person name="Roe B.A."/>
        </authorList>
    </citation>
    <scope>NUCLEOTIDE SEQUENCE [LARGE SCALE GENOMIC DNA]</scope>
    <source>
        <strain evidence="2">A17</strain>
        <strain evidence="3 4">cv. Jemalong A17</strain>
    </source>
</reference>
<protein>
    <submittedName>
        <fullName evidence="2">FAR1 DNA-binding domain protein</fullName>
    </submittedName>
</protein>
<dbReference type="EnsemblPlants" id="KEH22895">
    <property type="protein sequence ID" value="KEH22895"/>
    <property type="gene ID" value="MTR_7g061980"/>
</dbReference>
<accession>A0A072UAQ6</accession>